<dbReference type="GO" id="GO:0019239">
    <property type="term" value="F:deaminase activity"/>
    <property type="evidence" value="ECO:0007669"/>
    <property type="project" value="TreeGrafter"/>
</dbReference>
<feature type="compositionally biased region" description="Acidic residues" evidence="1">
    <location>
        <begin position="134"/>
        <end position="149"/>
    </location>
</feature>
<name>A0A1H0IWQ7_9GAMM</name>
<dbReference type="PANTHER" id="PTHR11803:SF39">
    <property type="entry name" value="2-IMINOBUTANOATE_2-IMINOPROPANOATE DEAMINASE"/>
    <property type="match status" value="1"/>
</dbReference>
<gene>
    <name evidence="2" type="ORF">SAMN04487957_105290</name>
</gene>
<dbReference type="STRING" id="419597.SAMN04487957_105290"/>
<dbReference type="PANTHER" id="PTHR11803">
    <property type="entry name" value="2-IMINOBUTANOATE/2-IMINOPROPANOATE DEAMINASE RIDA"/>
    <property type="match status" value="1"/>
</dbReference>
<keyword evidence="3" id="KW-1185">Reference proteome</keyword>
<dbReference type="OrthoDB" id="9803101at2"/>
<evidence type="ECO:0000313" key="2">
    <source>
        <dbReference type="EMBL" id="SDO35865.1"/>
    </source>
</evidence>
<accession>A0A1H0IWQ7</accession>
<dbReference type="AlphaFoldDB" id="A0A1H0IWQ7"/>
<dbReference type="CDD" id="cd00448">
    <property type="entry name" value="YjgF_YER057c_UK114_family"/>
    <property type="match status" value="1"/>
</dbReference>
<evidence type="ECO:0000256" key="1">
    <source>
        <dbReference type="SAM" id="MobiDB-lite"/>
    </source>
</evidence>
<dbReference type="InterPro" id="IPR035959">
    <property type="entry name" value="RutC-like_sf"/>
</dbReference>
<dbReference type="SUPFAM" id="SSF55298">
    <property type="entry name" value="YjgF-like"/>
    <property type="match status" value="1"/>
</dbReference>
<protein>
    <submittedName>
        <fullName evidence="2">2-iminobutanoate/2-iminopropanoate deaminase</fullName>
    </submittedName>
</protein>
<dbReference type="GO" id="GO:0005829">
    <property type="term" value="C:cytosol"/>
    <property type="evidence" value="ECO:0007669"/>
    <property type="project" value="TreeGrafter"/>
</dbReference>
<dbReference type="InterPro" id="IPR006175">
    <property type="entry name" value="YjgF/YER057c/UK114"/>
</dbReference>
<evidence type="ECO:0000313" key="3">
    <source>
        <dbReference type="Proteomes" id="UP000199075"/>
    </source>
</evidence>
<dbReference type="Pfam" id="PF01042">
    <property type="entry name" value="Ribonuc_L-PSP"/>
    <property type="match status" value="1"/>
</dbReference>
<organism evidence="2 3">
    <name type="scientific">Halomonas shengliensis</name>
    <dbReference type="NCBI Taxonomy" id="419597"/>
    <lineage>
        <taxon>Bacteria</taxon>
        <taxon>Pseudomonadati</taxon>
        <taxon>Pseudomonadota</taxon>
        <taxon>Gammaproteobacteria</taxon>
        <taxon>Oceanospirillales</taxon>
        <taxon>Halomonadaceae</taxon>
        <taxon>Halomonas</taxon>
    </lineage>
</organism>
<proteinExistence type="predicted"/>
<reference evidence="3" key="1">
    <citation type="submission" date="2016-10" db="EMBL/GenBank/DDBJ databases">
        <authorList>
            <person name="Varghese N."/>
            <person name="Submissions S."/>
        </authorList>
    </citation>
    <scope>NUCLEOTIDE SEQUENCE [LARGE SCALE GENOMIC DNA]</scope>
    <source>
        <strain evidence="3">CGMCC 1.6444</strain>
    </source>
</reference>
<dbReference type="Proteomes" id="UP000199075">
    <property type="component" value="Unassembled WGS sequence"/>
</dbReference>
<sequence length="149" mass="16465">MPQFQNDPTLPAPLFPGSHMVIDDDYVFLSGLTAEDIQGGETVIGDMGEETRLVMRRVQRMLGSIGCEMTDVVRVDVHITDLDQIREMDAAYAEFFDACRYPARTCTQSPRLYGGAHVEITVMARRPAERQAEPAEEEAAGDADDPASE</sequence>
<feature type="region of interest" description="Disordered" evidence="1">
    <location>
        <begin position="125"/>
        <end position="149"/>
    </location>
</feature>
<dbReference type="EMBL" id="FNIV01000005">
    <property type="protein sequence ID" value="SDO35865.1"/>
    <property type="molecule type" value="Genomic_DNA"/>
</dbReference>
<dbReference type="Gene3D" id="3.30.1330.40">
    <property type="entry name" value="RutC-like"/>
    <property type="match status" value="1"/>
</dbReference>